<comment type="caution">
    <text evidence="2">The sequence shown here is derived from an EMBL/GenBank/DDBJ whole genome shotgun (WGS) entry which is preliminary data.</text>
</comment>
<dbReference type="Pfam" id="PF00753">
    <property type="entry name" value="Lactamase_B"/>
    <property type="match status" value="1"/>
</dbReference>
<reference evidence="2 3" key="1">
    <citation type="submission" date="2021-05" db="EMBL/GenBank/DDBJ databases">
        <title>Fusibacter ferrireducens sp. nov., an anaerobic, sulfur- and Fe-reducing bacterium isolated from the mangrove sediment.</title>
        <authorList>
            <person name="Qiu D."/>
        </authorList>
    </citation>
    <scope>NUCLEOTIDE SEQUENCE [LARGE SCALE GENOMIC DNA]</scope>
    <source>
        <strain evidence="2 3">DSM 12116</strain>
    </source>
</reference>
<organism evidence="2 3">
    <name type="scientific">Fusibacter paucivorans</name>
    <dbReference type="NCBI Taxonomy" id="76009"/>
    <lineage>
        <taxon>Bacteria</taxon>
        <taxon>Bacillati</taxon>
        <taxon>Bacillota</taxon>
        <taxon>Clostridia</taxon>
        <taxon>Eubacteriales</taxon>
        <taxon>Eubacteriales Family XII. Incertae Sedis</taxon>
        <taxon>Fusibacter</taxon>
    </lineage>
</organism>
<proteinExistence type="predicted"/>
<dbReference type="InterPro" id="IPR001279">
    <property type="entry name" value="Metallo-B-lactamas"/>
</dbReference>
<protein>
    <submittedName>
        <fullName evidence="2">MBL fold metallo-hydrolase</fullName>
    </submittedName>
</protein>
<dbReference type="SMART" id="SM00849">
    <property type="entry name" value="Lactamase_B"/>
    <property type="match status" value="1"/>
</dbReference>
<evidence type="ECO:0000313" key="2">
    <source>
        <dbReference type="EMBL" id="MBS7526208.1"/>
    </source>
</evidence>
<dbReference type="InterPro" id="IPR036866">
    <property type="entry name" value="RibonucZ/Hydroxyglut_hydro"/>
</dbReference>
<dbReference type="Gene3D" id="1.10.10.10">
    <property type="entry name" value="Winged helix-like DNA-binding domain superfamily/Winged helix DNA-binding domain"/>
    <property type="match status" value="1"/>
</dbReference>
<dbReference type="PANTHER" id="PTHR23131">
    <property type="entry name" value="ENDORIBONUCLEASE LACTB2"/>
    <property type="match status" value="1"/>
</dbReference>
<dbReference type="InterPro" id="IPR050662">
    <property type="entry name" value="Sec-metab_biosynth-thioest"/>
</dbReference>
<sequence>MTAFEMPMEVMQDVYLIKIPLPGNPLKNTNSYFIKGEQRNLLIDTAFNRKECLEALKSALEVLQVDFNKTDIFLTHLHSDHTGLAGSIGTPETVRYIGAKDKVIMDKLFNEDYWEELDARYYTLGFTMEQLHDNRQNNPAGIYNPAPMKLTSVNDGDLIDLGDKVLQCIETPGHTPGHMCLYMQTEQVLFSGDHIIFDITPNIAMWSLEDHSLEDYMKSLEKIQNLSIRQTFSGHRNALGDCHARIDALMSHHAERLAEVLAILKTASSATVYEVASQMTWSIRAKDWLDFPMAQKWFAVSEAGSHLEFLRGRGVVRRKIIDGWYYYQLIERK</sequence>
<accession>A0ABS5PM04</accession>
<feature type="domain" description="Metallo-beta-lactamase" evidence="1">
    <location>
        <begin position="28"/>
        <end position="235"/>
    </location>
</feature>
<dbReference type="Proteomes" id="UP000746471">
    <property type="component" value="Unassembled WGS sequence"/>
</dbReference>
<dbReference type="PANTHER" id="PTHR23131:SF4">
    <property type="entry name" value="METALLO-BETA-LACTAMASE SUPERFAMILY POTEIN"/>
    <property type="match status" value="1"/>
</dbReference>
<evidence type="ECO:0000259" key="1">
    <source>
        <dbReference type="SMART" id="SM00849"/>
    </source>
</evidence>
<dbReference type="InterPro" id="IPR036388">
    <property type="entry name" value="WH-like_DNA-bd_sf"/>
</dbReference>
<dbReference type="EMBL" id="JAHBCL010000008">
    <property type="protein sequence ID" value="MBS7526208.1"/>
    <property type="molecule type" value="Genomic_DNA"/>
</dbReference>
<dbReference type="CDD" id="cd07725">
    <property type="entry name" value="TTHA1429-like_MBL-fold"/>
    <property type="match status" value="1"/>
</dbReference>
<keyword evidence="3" id="KW-1185">Reference proteome</keyword>
<name>A0ABS5PM04_9FIRM</name>
<dbReference type="SUPFAM" id="SSF56281">
    <property type="entry name" value="Metallo-hydrolase/oxidoreductase"/>
    <property type="match status" value="1"/>
</dbReference>
<dbReference type="RefSeq" id="WP_213235991.1">
    <property type="nucleotide sequence ID" value="NZ_JAHBCL010000008.1"/>
</dbReference>
<evidence type="ECO:0000313" key="3">
    <source>
        <dbReference type="Proteomes" id="UP000746471"/>
    </source>
</evidence>
<gene>
    <name evidence="2" type="ORF">KHM83_05930</name>
</gene>
<dbReference type="Gene3D" id="3.60.15.10">
    <property type="entry name" value="Ribonuclease Z/Hydroxyacylglutathione hydrolase-like"/>
    <property type="match status" value="1"/>
</dbReference>